<reference evidence="1 2" key="1">
    <citation type="journal article" date="2021" name="bioRxiv">
        <title>Chromosome-scale and haplotype-resolved genome assembly of a tetraploid potato cultivar.</title>
        <authorList>
            <person name="Sun H."/>
            <person name="Jiao W.-B."/>
            <person name="Krause K."/>
            <person name="Campoy J.A."/>
            <person name="Goel M."/>
            <person name="Folz-Donahue K."/>
            <person name="Kukat C."/>
            <person name="Huettel B."/>
            <person name="Schneeberger K."/>
        </authorList>
    </citation>
    <scope>NUCLEOTIDE SEQUENCE [LARGE SCALE GENOMIC DNA]</scope>
    <source>
        <strain evidence="1">SolTubOtavaFocal</strain>
        <tissue evidence="1">Leaves</tissue>
    </source>
</reference>
<evidence type="ECO:0000313" key="2">
    <source>
        <dbReference type="Proteomes" id="UP000826656"/>
    </source>
</evidence>
<sequence>MHGSGPTVVHGHRPGVMHRPRPFIVHEPQCNVVCRPRPMLLGPCVKGSTNIMQGTTIAHGTQPMGLPLCVSLGRCFLVDVHNVACHCALASAKVSWAMALWSTQWHHCRPQPMCIEVWQYSGLMSLSRCVQKPATM</sequence>
<organism evidence="1 2">
    <name type="scientific">Solanum tuberosum</name>
    <name type="common">Potato</name>
    <dbReference type="NCBI Taxonomy" id="4113"/>
    <lineage>
        <taxon>Eukaryota</taxon>
        <taxon>Viridiplantae</taxon>
        <taxon>Streptophyta</taxon>
        <taxon>Embryophyta</taxon>
        <taxon>Tracheophyta</taxon>
        <taxon>Spermatophyta</taxon>
        <taxon>Magnoliopsida</taxon>
        <taxon>eudicotyledons</taxon>
        <taxon>Gunneridae</taxon>
        <taxon>Pentapetalae</taxon>
        <taxon>asterids</taxon>
        <taxon>lamiids</taxon>
        <taxon>Solanales</taxon>
        <taxon>Solanaceae</taxon>
        <taxon>Solanoideae</taxon>
        <taxon>Solaneae</taxon>
        <taxon>Solanum</taxon>
    </lineage>
</organism>
<comment type="caution">
    <text evidence="1">The sequence shown here is derived from an EMBL/GenBank/DDBJ whole genome shotgun (WGS) entry which is preliminary data.</text>
</comment>
<proteinExistence type="predicted"/>
<dbReference type="Proteomes" id="UP000826656">
    <property type="component" value="Unassembled WGS sequence"/>
</dbReference>
<name>A0ABQ7VJY5_SOLTU</name>
<dbReference type="EMBL" id="JAIVGD010000011">
    <property type="protein sequence ID" value="KAH0768783.1"/>
    <property type="molecule type" value="Genomic_DNA"/>
</dbReference>
<protein>
    <submittedName>
        <fullName evidence="1">Uncharacterized protein</fullName>
    </submittedName>
</protein>
<evidence type="ECO:0000313" key="1">
    <source>
        <dbReference type="EMBL" id="KAH0768783.1"/>
    </source>
</evidence>
<accession>A0ABQ7VJY5</accession>
<keyword evidence="2" id="KW-1185">Reference proteome</keyword>
<gene>
    <name evidence="1" type="ORF">KY290_012764</name>
</gene>